<dbReference type="GeneID" id="17084946"/>
<sequence length="366" mass="37964">MPGEGHRISHSFPGIYTVQVPKGPSVSVVFASKIFIENRTLYKVFSVRLTPPVNITADIPDCRETNLSEIGLKVNDVSLDTNFATNIFTLENLSSREEGRVYESSQGVLRILFQGYLEEGLLEPFFKSDSHAYFVTQVGKPRIEYKYRFDTPGVHTVKVPANVHNARSVVVGGGGGGGGVVVFPCFAFSVGGGGGGAGGTAFGRVTVRPEKELTVLVGEGGEGGSSQSRGEDGTGSTFLSLFGGGGEGGHAGPYGRGGTGGSGSGPTVEKGGDGSRGGIARGGTGGKPYYDVLYSDGRGGAGGSGFGESGSPGEAGLVSVIFEPSSSRDDLEHFSLEYQQLAVSCGLLSVSAEGPKHLYRTREDEL</sequence>
<name>M2XR99_GALSU</name>
<dbReference type="EMBL" id="KB454694">
    <property type="protein sequence ID" value="EME25954.1"/>
    <property type="molecule type" value="Genomic_DNA"/>
</dbReference>
<feature type="compositionally biased region" description="Gly residues" evidence="1">
    <location>
        <begin position="274"/>
        <end position="283"/>
    </location>
</feature>
<dbReference type="OrthoDB" id="10451782at2759"/>
<feature type="compositionally biased region" description="Gly residues" evidence="1">
    <location>
        <begin position="242"/>
        <end position="264"/>
    </location>
</feature>
<evidence type="ECO:0000256" key="1">
    <source>
        <dbReference type="SAM" id="MobiDB-lite"/>
    </source>
</evidence>
<gene>
    <name evidence="3" type="ORF">Gasu_63880</name>
</gene>
<dbReference type="InterPro" id="IPR049304">
    <property type="entry name" value="Gly_rich_dom"/>
</dbReference>
<keyword evidence="4" id="KW-1185">Reference proteome</keyword>
<dbReference type="Proteomes" id="UP000030680">
    <property type="component" value="Unassembled WGS sequence"/>
</dbReference>
<feature type="domain" description="Glycine-rich" evidence="2">
    <location>
        <begin position="152"/>
        <end position="312"/>
    </location>
</feature>
<evidence type="ECO:0000259" key="2">
    <source>
        <dbReference type="Pfam" id="PF21722"/>
    </source>
</evidence>
<dbReference type="RefSeq" id="XP_005702474.1">
    <property type="nucleotide sequence ID" value="XM_005702417.1"/>
</dbReference>
<feature type="region of interest" description="Disordered" evidence="1">
    <location>
        <begin position="217"/>
        <end position="283"/>
    </location>
</feature>
<dbReference type="Pfam" id="PF21722">
    <property type="entry name" value="Gly_rich_2"/>
    <property type="match status" value="1"/>
</dbReference>
<dbReference type="Gramene" id="EME25954">
    <property type="protein sequence ID" value="EME25954"/>
    <property type="gene ID" value="Gasu_63880"/>
</dbReference>
<reference evidence="4" key="1">
    <citation type="journal article" date="2013" name="Science">
        <title>Gene transfer from bacteria and archaea facilitated evolution of an extremophilic eukaryote.</title>
        <authorList>
            <person name="Schonknecht G."/>
            <person name="Chen W.H."/>
            <person name="Ternes C.M."/>
            <person name="Barbier G.G."/>
            <person name="Shrestha R.P."/>
            <person name="Stanke M."/>
            <person name="Brautigam A."/>
            <person name="Baker B.J."/>
            <person name="Banfield J.F."/>
            <person name="Garavito R.M."/>
            <person name="Carr K."/>
            <person name="Wilkerson C."/>
            <person name="Rensing S.A."/>
            <person name="Gagneul D."/>
            <person name="Dickenson N.E."/>
            <person name="Oesterhelt C."/>
            <person name="Lercher M.J."/>
            <person name="Weber A.P."/>
        </authorList>
    </citation>
    <scope>NUCLEOTIDE SEQUENCE [LARGE SCALE GENOMIC DNA]</scope>
    <source>
        <strain evidence="4">074W</strain>
    </source>
</reference>
<evidence type="ECO:0000313" key="3">
    <source>
        <dbReference type="EMBL" id="EME25954.1"/>
    </source>
</evidence>
<organism evidence="3 4">
    <name type="scientific">Galdieria sulphuraria</name>
    <name type="common">Red alga</name>
    <dbReference type="NCBI Taxonomy" id="130081"/>
    <lineage>
        <taxon>Eukaryota</taxon>
        <taxon>Rhodophyta</taxon>
        <taxon>Bangiophyceae</taxon>
        <taxon>Galdieriales</taxon>
        <taxon>Galdieriaceae</taxon>
        <taxon>Galdieria</taxon>
    </lineage>
</organism>
<protein>
    <recommendedName>
        <fullName evidence="2">Glycine-rich domain-containing protein</fullName>
    </recommendedName>
</protein>
<dbReference type="KEGG" id="gsl:Gasu_63880"/>
<proteinExistence type="predicted"/>
<dbReference type="AlphaFoldDB" id="M2XR99"/>
<evidence type="ECO:0000313" key="4">
    <source>
        <dbReference type="Proteomes" id="UP000030680"/>
    </source>
</evidence>
<accession>M2XR99</accession>